<dbReference type="Pfam" id="PF15242">
    <property type="entry name" value="FAM53"/>
    <property type="match status" value="1"/>
</dbReference>
<feature type="compositionally biased region" description="Low complexity" evidence="2">
    <location>
        <begin position="185"/>
        <end position="199"/>
    </location>
</feature>
<feature type="region of interest" description="Disordered" evidence="2">
    <location>
        <begin position="101"/>
        <end position="137"/>
    </location>
</feature>
<feature type="compositionally biased region" description="Basic and acidic residues" evidence="2">
    <location>
        <begin position="370"/>
        <end position="385"/>
    </location>
</feature>
<evidence type="ECO:0000256" key="1">
    <source>
        <dbReference type="ARBA" id="ARBA00010984"/>
    </source>
</evidence>
<feature type="compositionally biased region" description="Low complexity" evidence="2">
    <location>
        <begin position="166"/>
        <end position="177"/>
    </location>
</feature>
<dbReference type="PANTHER" id="PTHR28567:SF1">
    <property type="entry name" value="PROTEIN FAM53B"/>
    <property type="match status" value="1"/>
</dbReference>
<feature type="compositionally biased region" description="Low complexity" evidence="2">
    <location>
        <begin position="150"/>
        <end position="159"/>
    </location>
</feature>
<dbReference type="PANTHER" id="PTHR28567">
    <property type="entry name" value="PROTEIN FAM53A-LIKE ISOFORM X1"/>
    <property type="match status" value="1"/>
</dbReference>
<dbReference type="Proteomes" id="UP001314169">
    <property type="component" value="Chromosome 14"/>
</dbReference>
<gene>
    <name evidence="3" type="ORF">MPIPNATIZW_LOCUS4302</name>
</gene>
<dbReference type="InterPro" id="IPR029356">
    <property type="entry name" value="FAM53"/>
</dbReference>
<keyword evidence="4" id="KW-1185">Reference proteome</keyword>
<comment type="similarity">
    <text evidence="1">Belongs to the FAM53 family.</text>
</comment>
<dbReference type="EMBL" id="OY882871">
    <property type="protein sequence ID" value="CAK6435996.1"/>
    <property type="molecule type" value="Genomic_DNA"/>
</dbReference>
<feature type="region of interest" description="Disordered" evidence="2">
    <location>
        <begin position="362"/>
        <end position="404"/>
    </location>
</feature>
<name>A0ABN9ZCD8_PIPNA</name>
<protein>
    <recommendedName>
        <fullName evidence="5">Family with sequence similarity 53 member B</fullName>
    </recommendedName>
</protein>
<organism evidence="3 4">
    <name type="scientific">Pipistrellus nathusii</name>
    <name type="common">Nathusius' pipistrelle</name>
    <dbReference type="NCBI Taxonomy" id="59473"/>
    <lineage>
        <taxon>Eukaryota</taxon>
        <taxon>Metazoa</taxon>
        <taxon>Chordata</taxon>
        <taxon>Craniata</taxon>
        <taxon>Vertebrata</taxon>
        <taxon>Euteleostomi</taxon>
        <taxon>Mammalia</taxon>
        <taxon>Eutheria</taxon>
        <taxon>Laurasiatheria</taxon>
        <taxon>Chiroptera</taxon>
        <taxon>Yangochiroptera</taxon>
        <taxon>Vespertilionidae</taxon>
        <taxon>Pipistrellus</taxon>
    </lineage>
</organism>
<accession>A0ABN9ZCD8</accession>
<feature type="compositionally biased region" description="Acidic residues" evidence="2">
    <location>
        <begin position="394"/>
        <end position="404"/>
    </location>
</feature>
<evidence type="ECO:0000313" key="4">
    <source>
        <dbReference type="Proteomes" id="UP001314169"/>
    </source>
</evidence>
<evidence type="ECO:0008006" key="5">
    <source>
        <dbReference type="Google" id="ProtNLM"/>
    </source>
</evidence>
<evidence type="ECO:0000313" key="3">
    <source>
        <dbReference type="EMBL" id="CAK6435996.1"/>
    </source>
</evidence>
<feature type="region of interest" description="Disordered" evidence="2">
    <location>
        <begin position="150"/>
        <end position="213"/>
    </location>
</feature>
<feature type="region of interest" description="Disordered" evidence="2">
    <location>
        <begin position="238"/>
        <end position="282"/>
    </location>
</feature>
<reference evidence="3" key="1">
    <citation type="submission" date="2023-12" db="EMBL/GenBank/DDBJ databases">
        <authorList>
            <person name="Brown T."/>
        </authorList>
    </citation>
    <scope>NUCLEOTIDE SEQUENCE</scope>
</reference>
<feature type="compositionally biased region" description="Basic and acidic residues" evidence="2">
    <location>
        <begin position="260"/>
        <end position="276"/>
    </location>
</feature>
<evidence type="ECO:0000256" key="2">
    <source>
        <dbReference type="SAM" id="MobiDB-lite"/>
    </source>
</evidence>
<proteinExistence type="inferred from homology"/>
<sequence>MVMILRKSLDAQAADTVAGRSFDSELRPPEKMSHGPTLFSCGVMENDRWRDLDRKCPLQMDAPSAGLWERLPARCLDGTLWPPEAATAGTVTSLIQDLSLSDRRGAPSAPPSKRQCRSLSFSDELSGGRPSWRPLGSRVWTPVEKRRCLSGGSVPRAAGPGPGPGPVQRSSSFSLPSRPSPASPASPRRPGAAACGPGDPWSPGRGPVGGRLDMQRSLSCSHEQFAFAELSACSAPASTPALARRPGGLARSRSQPCVLSDRKAGVKRRRPEEGPEPRPSLDLAKMAQNCQAFSSLSGTEDRAPRSPFALHVGSTRAWAALFSAAAAGPGGRTPAGTPVPEPPAPSFDALACTEELCWEEAEGGAPGEGCGRRGDPAPAWRDRGAESSPCSLDGELDIEQIENN</sequence>